<keyword evidence="1" id="KW-0489">Methyltransferase</keyword>
<reference evidence="1 2" key="1">
    <citation type="submission" date="2017-02" db="EMBL/GenBank/DDBJ databases">
        <authorList>
            <person name="Peterson S.W."/>
        </authorList>
    </citation>
    <scope>NUCLEOTIDE SEQUENCE [LARGE SCALE GENOMIC DNA]</scope>
    <source>
        <strain evidence="1 2">42ea</strain>
    </source>
</reference>
<proteinExistence type="predicted"/>
<dbReference type="RefSeq" id="WP_087056858.1">
    <property type="nucleotide sequence ID" value="NZ_FUKW01000004.1"/>
</dbReference>
<accession>A0A1R4IB03</accession>
<evidence type="ECO:0000313" key="2">
    <source>
        <dbReference type="Proteomes" id="UP000195611"/>
    </source>
</evidence>
<dbReference type="Proteomes" id="UP000195611">
    <property type="component" value="Unassembled WGS sequence"/>
</dbReference>
<dbReference type="EMBL" id="FUKW01000004">
    <property type="protein sequence ID" value="SJN16794.1"/>
    <property type="molecule type" value="Genomic_DNA"/>
</dbReference>
<keyword evidence="1" id="KW-0808">Transferase</keyword>
<dbReference type="GO" id="GO:0008168">
    <property type="term" value="F:methyltransferase activity"/>
    <property type="evidence" value="ECO:0007669"/>
    <property type="project" value="UniProtKB-KW"/>
</dbReference>
<sequence>MGKLKIVVGAGQYQNNPGWIHLQQAELDIVKKENWEAYLGSDLIDYILAEHVFEHLTYEEGLVAAELCYQYLKSGGSIRCAVPDGYFQNEAYQNLIKVGGPGPADHPAASHKMVYNYKTLSQVFEFAGFDVQLLEYVDETGRHHAVDWDEDKGIIFRSKKYDPRNQSGTMVFPSLIIDGIKRE</sequence>
<dbReference type="SUPFAM" id="SSF53335">
    <property type="entry name" value="S-adenosyl-L-methionine-dependent methyltransferases"/>
    <property type="match status" value="1"/>
</dbReference>
<dbReference type="GO" id="GO:0032259">
    <property type="term" value="P:methylation"/>
    <property type="evidence" value="ECO:0007669"/>
    <property type="project" value="UniProtKB-KW"/>
</dbReference>
<dbReference type="Gene3D" id="3.40.50.150">
    <property type="entry name" value="Vaccinia Virus protein VP39"/>
    <property type="match status" value="1"/>
</dbReference>
<protein>
    <submittedName>
        <fullName evidence="1">Protein distantly related to SAM-dependent methyltransferases</fullName>
    </submittedName>
</protein>
<name>A0A1R4IB03_9LACT</name>
<dbReference type="AlphaFoldDB" id="A0A1R4IB03"/>
<organism evidence="1 2">
    <name type="scientific">Marinilactibacillus psychrotolerans 42ea</name>
    <dbReference type="NCBI Taxonomy" id="1255609"/>
    <lineage>
        <taxon>Bacteria</taxon>
        <taxon>Bacillati</taxon>
        <taxon>Bacillota</taxon>
        <taxon>Bacilli</taxon>
        <taxon>Lactobacillales</taxon>
        <taxon>Carnobacteriaceae</taxon>
        <taxon>Marinilactibacillus</taxon>
    </lineage>
</organism>
<dbReference type="GeneID" id="96910244"/>
<evidence type="ECO:0000313" key="1">
    <source>
        <dbReference type="EMBL" id="SJN16794.1"/>
    </source>
</evidence>
<gene>
    <name evidence="1" type="ORF">FM115_00195</name>
</gene>
<dbReference type="InterPro" id="IPR029063">
    <property type="entry name" value="SAM-dependent_MTases_sf"/>
</dbReference>